<evidence type="ECO:0000256" key="6">
    <source>
        <dbReference type="SAM" id="Phobius"/>
    </source>
</evidence>
<feature type="transmembrane region" description="Helical" evidence="6">
    <location>
        <begin position="415"/>
        <end position="438"/>
    </location>
</feature>
<feature type="transmembrane region" description="Helical" evidence="6">
    <location>
        <begin position="194"/>
        <end position="214"/>
    </location>
</feature>
<dbReference type="EMBL" id="JAAQHG020000010">
    <property type="protein sequence ID" value="KAL1587550.1"/>
    <property type="molecule type" value="Genomic_DNA"/>
</dbReference>
<feature type="transmembrane region" description="Helical" evidence="6">
    <location>
        <begin position="326"/>
        <end position="349"/>
    </location>
</feature>
<feature type="transmembrane region" description="Helical" evidence="6">
    <location>
        <begin position="138"/>
        <end position="159"/>
    </location>
</feature>
<feature type="compositionally biased region" description="Basic and acidic residues" evidence="5">
    <location>
        <begin position="59"/>
        <end position="68"/>
    </location>
</feature>
<protein>
    <recommendedName>
        <fullName evidence="7">Major facilitator superfamily (MFS) profile domain-containing protein</fullName>
    </recommendedName>
</protein>
<dbReference type="InterPro" id="IPR036259">
    <property type="entry name" value="MFS_trans_sf"/>
</dbReference>
<organism evidence="8 9">
    <name type="scientific">Cladosporium halotolerans</name>
    <dbReference type="NCBI Taxonomy" id="1052096"/>
    <lineage>
        <taxon>Eukaryota</taxon>
        <taxon>Fungi</taxon>
        <taxon>Dikarya</taxon>
        <taxon>Ascomycota</taxon>
        <taxon>Pezizomycotina</taxon>
        <taxon>Dothideomycetes</taxon>
        <taxon>Dothideomycetidae</taxon>
        <taxon>Cladosporiales</taxon>
        <taxon>Cladosporiaceae</taxon>
        <taxon>Cladosporium</taxon>
    </lineage>
</organism>
<dbReference type="AlphaFoldDB" id="A0AB34KRS0"/>
<dbReference type="PANTHER" id="PTHR23514">
    <property type="entry name" value="BYPASS OF STOP CODON PROTEIN 6"/>
    <property type="match status" value="1"/>
</dbReference>
<dbReference type="GeneID" id="96005197"/>
<keyword evidence="4 6" id="KW-0472">Membrane</keyword>
<comment type="caution">
    <text evidence="8">The sequence shown here is derived from an EMBL/GenBank/DDBJ whole genome shotgun (WGS) entry which is preliminary data.</text>
</comment>
<dbReference type="GO" id="GO:0016020">
    <property type="term" value="C:membrane"/>
    <property type="evidence" value="ECO:0007669"/>
    <property type="project" value="UniProtKB-SubCell"/>
</dbReference>
<proteinExistence type="predicted"/>
<evidence type="ECO:0000256" key="2">
    <source>
        <dbReference type="ARBA" id="ARBA00022692"/>
    </source>
</evidence>
<dbReference type="GO" id="GO:0022857">
    <property type="term" value="F:transmembrane transporter activity"/>
    <property type="evidence" value="ECO:0007669"/>
    <property type="project" value="InterPro"/>
</dbReference>
<accession>A0AB34KRS0</accession>
<dbReference type="InterPro" id="IPR020846">
    <property type="entry name" value="MFS_dom"/>
</dbReference>
<feature type="region of interest" description="Disordered" evidence="5">
    <location>
        <begin position="1"/>
        <end position="72"/>
    </location>
</feature>
<keyword evidence="2 6" id="KW-0812">Transmembrane</keyword>
<evidence type="ECO:0000313" key="8">
    <source>
        <dbReference type="EMBL" id="KAL1587550.1"/>
    </source>
</evidence>
<sequence length="506" mass="53448">MLSSPFAGGLGLVTHQPVTKPASVRSHERGPSIEELDSIALPDYGSTKNGCTASSVQDDAGKSQDERPSGSCAVIDADDVSRPQSPVATGATTIAPSFWYPAMNKWRVLAACLIYFGNGINDAVNGALIPSMEDQYNIGYAIVSMIFVANAAGFILAAPTSNAIASALGRAKCLMLSETIMITGYVIIACTPPFPAVVIAYLFLGFGCALNLALNNVFCANLANATVVLGMAHGAYGVGGTVAPIMATAMVSNGILWSRFFLITIGLRVACFFFAGWAFWNYEKEGINGFNNSLQEPLTRRNTTSTGAEPSKLQVLLRALKNRTTLIGALFIFAYQGAEVSESGWYISYLIDYRQGDPAKVGYVTAGFWAGITLGRFILTHFASRVGEKRFVAGLTAGVVGFQLLAWFVPNIIGGAVAVSILGFLLGPIYPCATTVFARLLPGNLQMSAIAFITTAGSSGGAVVPFTTGILAQAVGAFVLHPICVGFFVVMIGCWVGLPRMQKRTE</sequence>
<evidence type="ECO:0000256" key="4">
    <source>
        <dbReference type="ARBA" id="ARBA00023136"/>
    </source>
</evidence>
<feature type="transmembrane region" description="Helical" evidence="6">
    <location>
        <begin position="361"/>
        <end position="379"/>
    </location>
</feature>
<feature type="transmembrane region" description="Helical" evidence="6">
    <location>
        <begin position="226"/>
        <end position="251"/>
    </location>
</feature>
<evidence type="ECO:0000313" key="9">
    <source>
        <dbReference type="Proteomes" id="UP000803884"/>
    </source>
</evidence>
<dbReference type="PANTHER" id="PTHR23514:SF6">
    <property type="entry name" value="MAJOR FACILITATOR SUPERFAMILY (MFS) PROFILE DOMAIN-CONTAINING PROTEIN"/>
    <property type="match status" value="1"/>
</dbReference>
<dbReference type="Pfam" id="PF07690">
    <property type="entry name" value="MFS_1"/>
    <property type="match status" value="1"/>
</dbReference>
<feature type="transmembrane region" description="Helical" evidence="6">
    <location>
        <begin position="478"/>
        <end position="498"/>
    </location>
</feature>
<evidence type="ECO:0000259" key="7">
    <source>
        <dbReference type="PROSITE" id="PS50850"/>
    </source>
</evidence>
<feature type="transmembrane region" description="Helical" evidence="6">
    <location>
        <begin position="450"/>
        <end position="472"/>
    </location>
</feature>
<dbReference type="RefSeq" id="XP_069230655.1">
    <property type="nucleotide sequence ID" value="XM_069372359.1"/>
</dbReference>
<feature type="domain" description="Major facilitator superfamily (MFS) profile" evidence="7">
    <location>
        <begin position="107"/>
        <end position="502"/>
    </location>
</feature>
<dbReference type="Gene3D" id="1.20.1250.20">
    <property type="entry name" value="MFS general substrate transporter like domains"/>
    <property type="match status" value="1"/>
</dbReference>
<dbReference type="Proteomes" id="UP000803884">
    <property type="component" value="Unassembled WGS sequence"/>
</dbReference>
<dbReference type="SUPFAM" id="SSF103473">
    <property type="entry name" value="MFS general substrate transporter"/>
    <property type="match status" value="1"/>
</dbReference>
<comment type="subcellular location">
    <subcellularLocation>
        <location evidence="1">Membrane</location>
        <topology evidence="1">Multi-pass membrane protein</topology>
    </subcellularLocation>
</comment>
<dbReference type="PROSITE" id="PS50850">
    <property type="entry name" value="MFS"/>
    <property type="match status" value="1"/>
</dbReference>
<evidence type="ECO:0000256" key="3">
    <source>
        <dbReference type="ARBA" id="ARBA00022989"/>
    </source>
</evidence>
<reference evidence="8 9" key="1">
    <citation type="journal article" date="2020" name="Microbiol. Resour. Announc.">
        <title>Draft Genome Sequence of a Cladosporium Species Isolated from the Mesophotic Ascidian Didemnum maculosum.</title>
        <authorList>
            <person name="Gioti A."/>
            <person name="Siaperas R."/>
            <person name="Nikolaivits E."/>
            <person name="Le Goff G."/>
            <person name="Ouazzani J."/>
            <person name="Kotoulas G."/>
            <person name="Topakas E."/>
        </authorList>
    </citation>
    <scope>NUCLEOTIDE SEQUENCE [LARGE SCALE GENOMIC DNA]</scope>
    <source>
        <strain evidence="8 9">TM138-S3</strain>
    </source>
</reference>
<feature type="compositionally biased region" description="Polar residues" evidence="5">
    <location>
        <begin position="46"/>
        <end position="57"/>
    </location>
</feature>
<keyword evidence="3 6" id="KW-1133">Transmembrane helix</keyword>
<name>A0AB34KRS0_9PEZI</name>
<keyword evidence="9" id="KW-1185">Reference proteome</keyword>
<dbReference type="InterPro" id="IPR051788">
    <property type="entry name" value="MFS_Transporter"/>
</dbReference>
<dbReference type="FunFam" id="1.20.1250.20:FF:000308">
    <property type="entry name" value="MFS efflux transporter"/>
    <property type="match status" value="1"/>
</dbReference>
<evidence type="ECO:0000256" key="1">
    <source>
        <dbReference type="ARBA" id="ARBA00004141"/>
    </source>
</evidence>
<evidence type="ECO:0000256" key="5">
    <source>
        <dbReference type="SAM" id="MobiDB-lite"/>
    </source>
</evidence>
<dbReference type="InterPro" id="IPR011701">
    <property type="entry name" value="MFS"/>
</dbReference>
<dbReference type="FunFam" id="1.20.1250.20:FF:000286">
    <property type="entry name" value="MFS efflux transporter"/>
    <property type="match status" value="1"/>
</dbReference>
<gene>
    <name evidence="8" type="ORF">WHR41_03753</name>
</gene>
<feature type="transmembrane region" description="Helical" evidence="6">
    <location>
        <begin position="257"/>
        <end position="280"/>
    </location>
</feature>
<feature type="transmembrane region" description="Helical" evidence="6">
    <location>
        <begin position="391"/>
        <end position="409"/>
    </location>
</feature>